<dbReference type="Gene3D" id="2.60.40.1220">
    <property type="match status" value="1"/>
</dbReference>
<dbReference type="InterPro" id="IPR008964">
    <property type="entry name" value="Invasin/intimin_cell_adhesion"/>
</dbReference>
<dbReference type="Gene3D" id="2.60.40.10">
    <property type="entry name" value="Immunoglobulins"/>
    <property type="match status" value="1"/>
</dbReference>
<dbReference type="Pfam" id="PF13205">
    <property type="entry name" value="Big_5"/>
    <property type="match status" value="1"/>
</dbReference>
<dbReference type="SUPFAM" id="SSF81296">
    <property type="entry name" value="E set domains"/>
    <property type="match status" value="1"/>
</dbReference>
<dbReference type="InterPro" id="IPR014756">
    <property type="entry name" value="Ig_E-set"/>
</dbReference>
<dbReference type="PATRIC" id="fig|264732.11.peg.256"/>
<dbReference type="InterPro" id="IPR032812">
    <property type="entry name" value="SbsA_Ig"/>
</dbReference>
<dbReference type="OrthoDB" id="3648721at2"/>
<dbReference type="EnsemblBacteria" id="ABC18577">
    <property type="protein sequence ID" value="ABC18577"/>
    <property type="gene ID" value="Moth_0242"/>
</dbReference>
<dbReference type="EMBL" id="CP000232">
    <property type="protein sequence ID" value="ABC18577.1"/>
    <property type="molecule type" value="Genomic_DNA"/>
</dbReference>
<evidence type="ECO:0000256" key="1">
    <source>
        <dbReference type="ARBA" id="ARBA00022729"/>
    </source>
</evidence>
<keyword evidence="1" id="KW-0732">Signal</keyword>
<proteinExistence type="predicted"/>
<reference evidence="3" key="1">
    <citation type="submission" date="2005-12" db="EMBL/GenBank/DDBJ databases">
        <title>Complete sequence of Moorella thermoacetica ATCC 39073.</title>
        <authorList>
            <consortium name="US DOE Joint Genome Institute"/>
            <person name="Copeland A."/>
            <person name="Lucas S."/>
            <person name="Lapidus A."/>
            <person name="Barry K."/>
            <person name="Detter J.C."/>
            <person name="Glavina T."/>
            <person name="Hammon N."/>
            <person name="Israni S."/>
            <person name="Pitluck S."/>
            <person name="Chertkov O."/>
            <person name="Saunders E.H."/>
            <person name="Brettin T."/>
            <person name="Bruce D."/>
            <person name="Han C."/>
            <person name="Tapia R."/>
            <person name="Gilna P."/>
            <person name="Schmutz J."/>
            <person name="Larimer F."/>
            <person name="Land M."/>
            <person name="Kyrpides N."/>
            <person name="Anderson I."/>
            <person name="Richardson P."/>
            <person name="Ragsdale S."/>
        </authorList>
    </citation>
    <scope>NUCLEOTIDE SEQUENCE</scope>
    <source>
        <strain evidence="3">ATCC 39073</strain>
    </source>
</reference>
<dbReference type="InterPro" id="IPR002909">
    <property type="entry name" value="IPT_dom"/>
</dbReference>
<dbReference type="Gene3D" id="2.60.40.1080">
    <property type="match status" value="1"/>
</dbReference>
<dbReference type="AlphaFoldDB" id="Q2RLW2"/>
<evidence type="ECO:0000313" key="3">
    <source>
        <dbReference type="EMBL" id="ABC18577.1"/>
    </source>
</evidence>
<feature type="domain" description="BIG2" evidence="2">
    <location>
        <begin position="245"/>
        <end position="326"/>
    </location>
</feature>
<name>Q2RLW2_MOOTA</name>
<protein>
    <submittedName>
        <fullName evidence="3">Ig-like, group 2</fullName>
    </submittedName>
</protein>
<gene>
    <name evidence="3" type="ordered locus">Moth_0242</name>
</gene>
<dbReference type="InterPro" id="IPR014755">
    <property type="entry name" value="Cu-Rt/internalin_Ig-like"/>
</dbReference>
<sequence>MFSRMFALKKPAGAFGLLLALILIFGLPGYALAVPAQPHQFYGQVTVGGEPAPQGIEVVAKIDGVQYAATVTDALGRYGYDPVFYVPADNPDTPAIEGGRRGDLIEFYVAGVLAGSYQFEVGGVTKLDLSIAALPDTTAPTVSITDPANNATSVAVDKTITVTFSEDVKAGAAYDGITLKDAGGYPVAVTRNIVGKVLTIKPNANLTNSTTYTVVIPAGAVADLAGKALAQDYIFNFTTEAAPVTLQALKVEPSSFTLTVGETKQLVVKAVYSDGSEADVTDEATYASANENVARISATGLITAASAGETVITATYGDKEAQVAVIVQVSPAGPAPTVTAVDPTNAVAGQSGQTITVTGQNFQDGAQVVLLQNGQEVSAVNAVYSDSSRVTFTLPVSVPPGVYTVAVRNPDGQQSADAVALVLYAGPKPAMNVYPGVQGTQPGQVQAGGGVRVEVPVLVSQIYPNALVIIRVDDPDGKPLYASVEGPLPANTPLKYSASFNLPGKAGNYTVKAYVWDGWQTMNPIVPASQAQFTAQ</sequence>
<organism evidence="3">
    <name type="scientific">Moorella thermoacetica (strain ATCC 39073 / JCM 9320)</name>
    <dbReference type="NCBI Taxonomy" id="264732"/>
    <lineage>
        <taxon>Bacteria</taxon>
        <taxon>Bacillati</taxon>
        <taxon>Bacillota</taxon>
        <taxon>Clostridia</taxon>
        <taxon>Neomoorellales</taxon>
        <taxon>Neomoorellaceae</taxon>
        <taxon>Neomoorella</taxon>
    </lineage>
</organism>
<dbReference type="InterPro" id="IPR013783">
    <property type="entry name" value="Ig-like_fold"/>
</dbReference>
<dbReference type="KEGG" id="mta:Moth_0242"/>
<dbReference type="Pfam" id="PF01833">
    <property type="entry name" value="TIG"/>
    <property type="match status" value="1"/>
</dbReference>
<dbReference type="Pfam" id="PF02368">
    <property type="entry name" value="Big_2"/>
    <property type="match status" value="1"/>
</dbReference>
<dbReference type="eggNOG" id="COG5492">
    <property type="taxonomic scope" value="Bacteria"/>
</dbReference>
<dbReference type="HOGENOM" id="CLU_507896_0_0_9"/>
<dbReference type="SUPFAM" id="SSF49373">
    <property type="entry name" value="Invasin/intimin cell-adhesion fragments"/>
    <property type="match status" value="1"/>
</dbReference>
<dbReference type="InterPro" id="IPR003343">
    <property type="entry name" value="Big_2"/>
</dbReference>
<evidence type="ECO:0000259" key="2">
    <source>
        <dbReference type="SMART" id="SM00635"/>
    </source>
</evidence>
<dbReference type="SMART" id="SM00635">
    <property type="entry name" value="BID_2"/>
    <property type="match status" value="1"/>
</dbReference>
<dbReference type="STRING" id="264732.Moth_0242"/>
<accession>Q2RLW2</accession>